<dbReference type="AlphaFoldDB" id="A0A9Q3F9R9"/>
<sequence>MGHLSQNRTKERLASTDWWHKWEHELSEYISNCERHQKENTKRGKKYGLLQIIEKPKHLWETINIDGVTGLILGGEANFNACLIIIERYSKNSRCLPCHKEDTAMDTELLFGKTSLLHLEDLK</sequence>
<dbReference type="EMBL" id="AVOT02039957">
    <property type="protein sequence ID" value="MBW0535084.1"/>
    <property type="molecule type" value="Genomic_DNA"/>
</dbReference>
<name>A0A9Q3F9R9_9BASI</name>
<accession>A0A9Q3F9R9</accession>
<evidence type="ECO:0000259" key="1">
    <source>
        <dbReference type="Pfam" id="PF17921"/>
    </source>
</evidence>
<dbReference type="Proteomes" id="UP000765509">
    <property type="component" value="Unassembled WGS sequence"/>
</dbReference>
<dbReference type="InterPro" id="IPR041588">
    <property type="entry name" value="Integrase_H2C2"/>
</dbReference>
<organism evidence="2 3">
    <name type="scientific">Austropuccinia psidii MF-1</name>
    <dbReference type="NCBI Taxonomy" id="1389203"/>
    <lineage>
        <taxon>Eukaryota</taxon>
        <taxon>Fungi</taxon>
        <taxon>Dikarya</taxon>
        <taxon>Basidiomycota</taxon>
        <taxon>Pucciniomycotina</taxon>
        <taxon>Pucciniomycetes</taxon>
        <taxon>Pucciniales</taxon>
        <taxon>Sphaerophragmiaceae</taxon>
        <taxon>Austropuccinia</taxon>
    </lineage>
</organism>
<dbReference type="Pfam" id="PF17921">
    <property type="entry name" value="Integrase_H2C2"/>
    <property type="match status" value="1"/>
</dbReference>
<evidence type="ECO:0000313" key="3">
    <source>
        <dbReference type="Proteomes" id="UP000765509"/>
    </source>
</evidence>
<proteinExistence type="predicted"/>
<evidence type="ECO:0000313" key="2">
    <source>
        <dbReference type="EMBL" id="MBW0535084.1"/>
    </source>
</evidence>
<gene>
    <name evidence="2" type="ORF">O181_074799</name>
</gene>
<protein>
    <recommendedName>
        <fullName evidence="1">Integrase zinc-binding domain-containing protein</fullName>
    </recommendedName>
</protein>
<feature type="domain" description="Integrase zinc-binding" evidence="1">
    <location>
        <begin position="2"/>
        <end position="41"/>
    </location>
</feature>
<reference evidence="2" key="1">
    <citation type="submission" date="2021-03" db="EMBL/GenBank/DDBJ databases">
        <title>Draft genome sequence of rust myrtle Austropuccinia psidii MF-1, a brazilian biotype.</title>
        <authorList>
            <person name="Quecine M.C."/>
            <person name="Pachon D.M.R."/>
            <person name="Bonatelli M.L."/>
            <person name="Correr F.H."/>
            <person name="Franceschini L.M."/>
            <person name="Leite T.F."/>
            <person name="Margarido G.R.A."/>
            <person name="Almeida C.A."/>
            <person name="Ferrarezi J.A."/>
            <person name="Labate C.A."/>
        </authorList>
    </citation>
    <scope>NUCLEOTIDE SEQUENCE</scope>
    <source>
        <strain evidence="2">MF-1</strain>
    </source>
</reference>
<comment type="caution">
    <text evidence="2">The sequence shown here is derived from an EMBL/GenBank/DDBJ whole genome shotgun (WGS) entry which is preliminary data.</text>
</comment>
<keyword evidence="3" id="KW-1185">Reference proteome</keyword>